<keyword evidence="4" id="KW-0479">Metal-binding</keyword>
<dbReference type="Proteomes" id="UP001251528">
    <property type="component" value="Unassembled WGS sequence"/>
</dbReference>
<dbReference type="SUPFAM" id="SSF48576">
    <property type="entry name" value="Terpenoid synthases"/>
    <property type="match status" value="1"/>
</dbReference>
<dbReference type="SFLD" id="SFLDS00005">
    <property type="entry name" value="Isoprenoid_Synthase_Type_I"/>
    <property type="match status" value="1"/>
</dbReference>
<evidence type="ECO:0000256" key="1">
    <source>
        <dbReference type="ARBA" id="ARBA00001946"/>
    </source>
</evidence>
<dbReference type="AlphaFoldDB" id="A0AAJ0CSX2"/>
<dbReference type="GO" id="GO:0046872">
    <property type="term" value="F:metal ion binding"/>
    <property type="evidence" value="ECO:0007669"/>
    <property type="project" value="UniProtKB-KW"/>
</dbReference>
<dbReference type="GO" id="GO:0008299">
    <property type="term" value="P:isoprenoid biosynthetic process"/>
    <property type="evidence" value="ECO:0007669"/>
    <property type="project" value="UniProtKB-ARBA"/>
</dbReference>
<keyword evidence="4" id="KW-0456">Lyase</keyword>
<dbReference type="PANTHER" id="PTHR35201:SF4">
    <property type="entry name" value="BETA-PINACENE SYNTHASE-RELATED"/>
    <property type="match status" value="1"/>
</dbReference>
<comment type="cofactor">
    <cofactor evidence="1 4">
        <name>Mg(2+)</name>
        <dbReference type="ChEBI" id="CHEBI:18420"/>
    </cofactor>
</comment>
<gene>
    <name evidence="5" type="ORF">QQS21_005218</name>
</gene>
<dbReference type="PANTHER" id="PTHR35201">
    <property type="entry name" value="TERPENE SYNTHASE"/>
    <property type="match status" value="1"/>
</dbReference>
<name>A0AAJ0CSX2_9HYPO</name>
<proteinExistence type="inferred from homology"/>
<comment type="similarity">
    <text evidence="2 4">Belongs to the terpene synthase family.</text>
</comment>
<dbReference type="GO" id="GO:0010333">
    <property type="term" value="F:terpene synthase activity"/>
    <property type="evidence" value="ECO:0007669"/>
    <property type="project" value="InterPro"/>
</dbReference>
<evidence type="ECO:0000313" key="5">
    <source>
        <dbReference type="EMBL" id="KAK2600054.1"/>
    </source>
</evidence>
<dbReference type="EC" id="4.2.3.-" evidence="4"/>
<dbReference type="Gene3D" id="1.10.600.10">
    <property type="entry name" value="Farnesyl Diphosphate Synthase"/>
    <property type="match status" value="1"/>
</dbReference>
<dbReference type="Pfam" id="PF19086">
    <property type="entry name" value="Terpene_syn_C_2"/>
    <property type="match status" value="1"/>
</dbReference>
<comment type="caution">
    <text evidence="5">The sequence shown here is derived from an EMBL/GenBank/DDBJ whole genome shotgun (WGS) entry which is preliminary data.</text>
</comment>
<dbReference type="EMBL" id="JASWJB010000084">
    <property type="protein sequence ID" value="KAK2600054.1"/>
    <property type="molecule type" value="Genomic_DNA"/>
</dbReference>
<evidence type="ECO:0000256" key="3">
    <source>
        <dbReference type="ARBA" id="ARBA00022842"/>
    </source>
</evidence>
<dbReference type="InterPro" id="IPR008949">
    <property type="entry name" value="Isoprenoid_synthase_dom_sf"/>
</dbReference>
<sequence length="356" mass="41412">MAAKISIRLPDLFQVFLKQKPKLNPSYQFTKRESEQWLGRICALSTGTQQKIENCDFAYFCAIAAPYASRKKFRILCDWGNWVFPFDDMFDDSTLRDEPEKAKEIMESFWEPFSGTQFPSTARANIVQAHDDLAKRLFSVYIFRFQYVSLFNRFEGIKQRYLRAMEAYCSGVLRHVSSHGAHQSPSLEEMIENRRGSIGAAPLYHLVEYCHNISLPDYIFQDPTIQELEVLGMDIVFITNDIVSYHKEECTGEPDNIIATCRLMGMSAQQAFDVAGKLLEDRYHRWEVVEANVSKYNEQVDEQLSMYVEAIKAVVRANLYWSFKTDRYTEDDPEKVRQTRKITVLENPPYLGRETP</sequence>
<organism evidence="5 6">
    <name type="scientific">Conoideocrella luteorostrata</name>
    <dbReference type="NCBI Taxonomy" id="1105319"/>
    <lineage>
        <taxon>Eukaryota</taxon>
        <taxon>Fungi</taxon>
        <taxon>Dikarya</taxon>
        <taxon>Ascomycota</taxon>
        <taxon>Pezizomycotina</taxon>
        <taxon>Sordariomycetes</taxon>
        <taxon>Hypocreomycetidae</taxon>
        <taxon>Hypocreales</taxon>
        <taxon>Clavicipitaceae</taxon>
        <taxon>Conoideocrella</taxon>
    </lineage>
</organism>
<keyword evidence="3 4" id="KW-0460">Magnesium</keyword>
<protein>
    <recommendedName>
        <fullName evidence="4">Terpene synthase</fullName>
        <ecNumber evidence="4">4.2.3.-</ecNumber>
    </recommendedName>
</protein>
<accession>A0AAJ0CSX2</accession>
<reference evidence="5" key="1">
    <citation type="submission" date="2023-06" db="EMBL/GenBank/DDBJ databases">
        <title>Conoideocrella luteorostrata (Hypocreales: Clavicipitaceae), a potential biocontrol fungus for elongate hemlock scale in United States Christmas tree production areas.</title>
        <authorList>
            <person name="Barrett H."/>
            <person name="Lovett B."/>
            <person name="Macias A.M."/>
            <person name="Stajich J.E."/>
            <person name="Kasson M.T."/>
        </authorList>
    </citation>
    <scope>NUCLEOTIDE SEQUENCE</scope>
    <source>
        <strain evidence="5">ARSEF 14590</strain>
    </source>
</reference>
<evidence type="ECO:0000313" key="6">
    <source>
        <dbReference type="Proteomes" id="UP001251528"/>
    </source>
</evidence>
<keyword evidence="6" id="KW-1185">Reference proteome</keyword>
<evidence type="ECO:0000256" key="4">
    <source>
        <dbReference type="RuleBase" id="RU366034"/>
    </source>
</evidence>
<dbReference type="InterPro" id="IPR034686">
    <property type="entry name" value="Terpene_cyclase-like_2"/>
</dbReference>
<evidence type="ECO:0000256" key="2">
    <source>
        <dbReference type="ARBA" id="ARBA00006333"/>
    </source>
</evidence>
<dbReference type="SFLD" id="SFLDG01020">
    <property type="entry name" value="Terpene_Cyclase_Like_2"/>
    <property type="match status" value="1"/>
</dbReference>